<dbReference type="UniPathway" id="UPA00219"/>
<dbReference type="Gene3D" id="3.40.50.2000">
    <property type="entry name" value="Glycogen Phosphorylase B"/>
    <property type="match status" value="2"/>
</dbReference>
<organism evidence="13 14">
    <name type="scientific">Cohnella abietis</name>
    <dbReference type="NCBI Taxonomy" id="2507935"/>
    <lineage>
        <taxon>Bacteria</taxon>
        <taxon>Bacillati</taxon>
        <taxon>Bacillota</taxon>
        <taxon>Bacilli</taxon>
        <taxon>Bacillales</taxon>
        <taxon>Paenibacillaceae</taxon>
        <taxon>Cohnella</taxon>
    </lineage>
</organism>
<comment type="similarity">
    <text evidence="10">Belongs to the glycosyltransferase 28 family. MurG subfamily.</text>
</comment>
<comment type="catalytic activity">
    <reaction evidence="10">
        <text>di-trans,octa-cis-undecaprenyl diphospho-N-acetyl-alpha-D-muramoyl-L-alanyl-D-glutamyl-meso-2,6-diaminopimeloyl-D-alanyl-D-alanine + UDP-N-acetyl-alpha-D-glucosamine = di-trans,octa-cis-undecaprenyl diphospho-[N-acetyl-alpha-D-glucosaminyl-(1-&gt;4)]-N-acetyl-alpha-D-muramoyl-L-alanyl-D-glutamyl-meso-2,6-diaminopimeloyl-D-alanyl-D-alanine + UDP + H(+)</text>
        <dbReference type="Rhea" id="RHEA:31227"/>
        <dbReference type="ChEBI" id="CHEBI:15378"/>
        <dbReference type="ChEBI" id="CHEBI:57705"/>
        <dbReference type="ChEBI" id="CHEBI:58223"/>
        <dbReference type="ChEBI" id="CHEBI:61387"/>
        <dbReference type="ChEBI" id="CHEBI:61388"/>
        <dbReference type="EC" id="2.4.1.227"/>
    </reaction>
</comment>
<dbReference type="SUPFAM" id="SSF53756">
    <property type="entry name" value="UDP-Glycosyltransferase/glycogen phosphorylase"/>
    <property type="match status" value="1"/>
</dbReference>
<protein>
    <recommendedName>
        <fullName evidence="10">UDP-N-acetylglucosamine--N-acetylmuramyl-(pentapeptide) pyrophosphoryl-undecaprenol N-acetylglucosamine transferase</fullName>
        <ecNumber evidence="10">2.4.1.227</ecNumber>
    </recommendedName>
    <alternativeName>
        <fullName evidence="10">Undecaprenyl-PP-MurNAc-pentapeptide-UDPGlcNAc GlcNAc transferase</fullName>
    </alternativeName>
</protein>
<dbReference type="Proteomes" id="UP000289856">
    <property type="component" value="Chromosome"/>
</dbReference>
<dbReference type="RefSeq" id="WP_130612379.1">
    <property type="nucleotide sequence ID" value="NZ_AP019400.1"/>
</dbReference>
<keyword evidence="8 10" id="KW-0131">Cell cycle</keyword>
<keyword evidence="9 10" id="KW-0961">Cell wall biogenesis/degradation</keyword>
<dbReference type="GO" id="GO:0071555">
    <property type="term" value="P:cell wall organization"/>
    <property type="evidence" value="ECO:0007669"/>
    <property type="project" value="UniProtKB-KW"/>
</dbReference>
<accession>A0A3T1D9B4</accession>
<comment type="pathway">
    <text evidence="10">Cell wall biogenesis; peptidoglycan biosynthesis.</text>
</comment>
<dbReference type="EMBL" id="AP019400">
    <property type="protein sequence ID" value="BBI34673.1"/>
    <property type="molecule type" value="Genomic_DNA"/>
</dbReference>
<feature type="domain" description="Glycosyltransferase family 28 N-terminal" evidence="11">
    <location>
        <begin position="3"/>
        <end position="142"/>
    </location>
</feature>
<keyword evidence="5 10" id="KW-0133">Cell shape</keyword>
<evidence type="ECO:0000256" key="5">
    <source>
        <dbReference type="ARBA" id="ARBA00022960"/>
    </source>
</evidence>
<dbReference type="OrthoDB" id="9808936at2"/>
<evidence type="ECO:0000259" key="12">
    <source>
        <dbReference type="Pfam" id="PF04101"/>
    </source>
</evidence>
<comment type="subcellular location">
    <subcellularLocation>
        <location evidence="10">Cell membrane</location>
        <topology evidence="10">Peripheral membrane protein</topology>
        <orientation evidence="10">Cytoplasmic side</orientation>
    </subcellularLocation>
</comment>
<keyword evidence="6 10" id="KW-0573">Peptidoglycan synthesis</keyword>
<sequence length="369" mass="39622">MRVVLTGGGTGGHIYPALAIGREVTERQPGSSLLYIGTSRGLESRIVPEQGIAFEDVTITGFRRSLSWENVKTVVRFVQGVRRSKQLLRKFKPDIVVGTGGYVCGPVVYAASKLGIPTLIHEQNVIPGLTNKFLSRYVDAVAVSFAESVKYFDRCSNVIHAGNPCASAVVHAERDRGFASLGLNPGTPFVLIVGGSRGAKALNDALTEMMPMVSNLPQVHFVFVTGDRFYEATSLQMKQLPSTIAKRVHVVPYINNMPEVLSAASLVVSRAGASSLAEITSLGIPSILIPSPNVTNNHQEPNARSLADAGAAEMILERDLTGGLLYSHINAIMGDSARRSLMAHASRELGMPGAASAIYDQITRVNRKR</sequence>
<keyword evidence="14" id="KW-1185">Reference proteome</keyword>
<evidence type="ECO:0000313" key="14">
    <source>
        <dbReference type="Proteomes" id="UP000289856"/>
    </source>
</evidence>
<dbReference type="PANTHER" id="PTHR21015">
    <property type="entry name" value="UDP-N-ACETYLGLUCOSAMINE--N-ACETYLMURAMYL-(PENTAPEPTIDE) PYROPHOSPHORYL-UNDECAPRENOL N-ACETYLGLUCOSAMINE TRANSFERASE 1"/>
    <property type="match status" value="1"/>
</dbReference>
<evidence type="ECO:0000256" key="2">
    <source>
        <dbReference type="ARBA" id="ARBA00022618"/>
    </source>
</evidence>
<name>A0A3T1D9B4_9BACL</name>
<dbReference type="InterPro" id="IPR004276">
    <property type="entry name" value="GlycoTrans_28_N"/>
</dbReference>
<dbReference type="KEGG" id="cohn:KCTCHS21_40720"/>
<dbReference type="InterPro" id="IPR007235">
    <property type="entry name" value="Glyco_trans_28_C"/>
</dbReference>
<evidence type="ECO:0000256" key="9">
    <source>
        <dbReference type="ARBA" id="ARBA00023316"/>
    </source>
</evidence>
<dbReference type="Pfam" id="PF04101">
    <property type="entry name" value="Glyco_tran_28_C"/>
    <property type="match status" value="1"/>
</dbReference>
<evidence type="ECO:0000256" key="8">
    <source>
        <dbReference type="ARBA" id="ARBA00023306"/>
    </source>
</evidence>
<reference evidence="13 14" key="1">
    <citation type="submission" date="2019-01" db="EMBL/GenBank/DDBJ databases">
        <title>Complete genome sequence of Cohnella hallensis HS21 isolated from Korean fir (Abies koreana) rhizospheric soil.</title>
        <authorList>
            <person name="Jiang L."/>
            <person name="Kang S.W."/>
            <person name="Kim S."/>
            <person name="Jung J."/>
            <person name="Kim C.Y."/>
            <person name="Kim D.H."/>
            <person name="Kim S.W."/>
            <person name="Lee J."/>
        </authorList>
    </citation>
    <scope>NUCLEOTIDE SEQUENCE [LARGE SCALE GENOMIC DNA]</scope>
    <source>
        <strain evidence="13 14">HS21</strain>
    </source>
</reference>
<comment type="caution">
    <text evidence="10">Lacks conserved residue(s) required for the propagation of feature annotation.</text>
</comment>
<keyword evidence="2 10" id="KW-0132">Cell division</keyword>
<evidence type="ECO:0000256" key="10">
    <source>
        <dbReference type="HAMAP-Rule" id="MF_00033"/>
    </source>
</evidence>
<keyword evidence="3 10" id="KW-0328">Glycosyltransferase</keyword>
<dbReference type="CDD" id="cd03785">
    <property type="entry name" value="GT28_MurG"/>
    <property type="match status" value="1"/>
</dbReference>
<dbReference type="HAMAP" id="MF_00033">
    <property type="entry name" value="MurG"/>
    <property type="match status" value="1"/>
</dbReference>
<evidence type="ECO:0000313" key="13">
    <source>
        <dbReference type="EMBL" id="BBI34673.1"/>
    </source>
</evidence>
<evidence type="ECO:0000256" key="7">
    <source>
        <dbReference type="ARBA" id="ARBA00023136"/>
    </source>
</evidence>
<feature type="binding site" evidence="10">
    <location>
        <position position="299"/>
    </location>
    <ligand>
        <name>UDP-N-acetyl-alpha-D-glucosamine</name>
        <dbReference type="ChEBI" id="CHEBI:57705"/>
    </ligand>
</feature>
<gene>
    <name evidence="13" type="primary">murG1</name>
    <name evidence="10" type="synonym">murG</name>
    <name evidence="13" type="ORF">KCTCHS21_40720</name>
</gene>
<evidence type="ECO:0000259" key="11">
    <source>
        <dbReference type="Pfam" id="PF03033"/>
    </source>
</evidence>
<dbReference type="InterPro" id="IPR006009">
    <property type="entry name" value="GlcNAc_MurG"/>
</dbReference>
<dbReference type="PANTHER" id="PTHR21015:SF22">
    <property type="entry name" value="GLYCOSYLTRANSFERASE"/>
    <property type="match status" value="1"/>
</dbReference>
<dbReference type="GO" id="GO:0005975">
    <property type="term" value="P:carbohydrate metabolic process"/>
    <property type="evidence" value="ECO:0007669"/>
    <property type="project" value="InterPro"/>
</dbReference>
<keyword evidence="4 10" id="KW-0808">Transferase</keyword>
<proteinExistence type="inferred from homology"/>
<evidence type="ECO:0000256" key="3">
    <source>
        <dbReference type="ARBA" id="ARBA00022676"/>
    </source>
</evidence>
<feature type="domain" description="Glycosyl transferase family 28 C-terminal" evidence="12">
    <location>
        <begin position="190"/>
        <end position="353"/>
    </location>
</feature>
<dbReference type="GO" id="GO:0009252">
    <property type="term" value="P:peptidoglycan biosynthetic process"/>
    <property type="evidence" value="ECO:0007669"/>
    <property type="project" value="UniProtKB-UniRule"/>
</dbReference>
<evidence type="ECO:0000256" key="6">
    <source>
        <dbReference type="ARBA" id="ARBA00022984"/>
    </source>
</evidence>
<feature type="binding site" evidence="10">
    <location>
        <position position="124"/>
    </location>
    <ligand>
        <name>UDP-N-acetyl-alpha-D-glucosamine</name>
        <dbReference type="ChEBI" id="CHEBI:57705"/>
    </ligand>
</feature>
<dbReference type="Pfam" id="PF03033">
    <property type="entry name" value="Glyco_transf_28"/>
    <property type="match status" value="1"/>
</dbReference>
<dbReference type="EC" id="2.4.1.227" evidence="10"/>
<dbReference type="GO" id="GO:0051301">
    <property type="term" value="P:cell division"/>
    <property type="evidence" value="ECO:0007669"/>
    <property type="project" value="UniProtKB-KW"/>
</dbReference>
<evidence type="ECO:0000256" key="1">
    <source>
        <dbReference type="ARBA" id="ARBA00022475"/>
    </source>
</evidence>
<dbReference type="GO" id="GO:0050511">
    <property type="term" value="F:undecaprenyldiphospho-muramoylpentapeptide beta-N-acetylglucosaminyltransferase activity"/>
    <property type="evidence" value="ECO:0007669"/>
    <property type="project" value="UniProtKB-UniRule"/>
</dbReference>
<keyword evidence="1 10" id="KW-1003">Cell membrane</keyword>
<feature type="binding site" evidence="10">
    <location>
        <position position="196"/>
    </location>
    <ligand>
        <name>UDP-N-acetyl-alpha-D-glucosamine</name>
        <dbReference type="ChEBI" id="CHEBI:57705"/>
    </ligand>
</feature>
<dbReference type="AlphaFoldDB" id="A0A3T1D9B4"/>
<keyword evidence="7 10" id="KW-0472">Membrane</keyword>
<dbReference type="GO" id="GO:0008360">
    <property type="term" value="P:regulation of cell shape"/>
    <property type="evidence" value="ECO:0007669"/>
    <property type="project" value="UniProtKB-KW"/>
</dbReference>
<feature type="binding site" evidence="10">
    <location>
        <begin position="10"/>
        <end position="12"/>
    </location>
    <ligand>
        <name>UDP-N-acetyl-alpha-D-glucosamine</name>
        <dbReference type="ChEBI" id="CHEBI:57705"/>
    </ligand>
</feature>
<dbReference type="GO" id="GO:0051991">
    <property type="term" value="F:UDP-N-acetyl-D-glucosamine:N-acetylmuramoyl-L-alanyl-D-glutamyl-meso-2,6-diaminopimelyl-D-alanyl-D-alanine-diphosphoundecaprenol 4-beta-N-acetylglucosaminlytransferase activity"/>
    <property type="evidence" value="ECO:0007669"/>
    <property type="project" value="RHEA"/>
</dbReference>
<dbReference type="GO" id="GO:0005886">
    <property type="term" value="C:plasma membrane"/>
    <property type="evidence" value="ECO:0007669"/>
    <property type="project" value="UniProtKB-SubCell"/>
</dbReference>
<feature type="binding site" evidence="10">
    <location>
        <position position="254"/>
    </location>
    <ligand>
        <name>UDP-N-acetyl-alpha-D-glucosamine</name>
        <dbReference type="ChEBI" id="CHEBI:57705"/>
    </ligand>
</feature>
<dbReference type="NCBIfam" id="TIGR01133">
    <property type="entry name" value="murG"/>
    <property type="match status" value="1"/>
</dbReference>
<evidence type="ECO:0000256" key="4">
    <source>
        <dbReference type="ARBA" id="ARBA00022679"/>
    </source>
</evidence>
<comment type="function">
    <text evidence="10">Cell wall formation. Catalyzes the transfer of a GlcNAc subunit on undecaprenyl-pyrophosphoryl-MurNAc-pentapeptide (lipid intermediate I) to form undecaprenyl-pyrophosphoryl-MurNAc-(pentapeptide)GlcNAc (lipid intermediate II).</text>
</comment>